<dbReference type="OrthoDB" id="9131875at2"/>
<proteinExistence type="predicted"/>
<comment type="caution">
    <text evidence="1">The sequence shown here is derived from an EMBL/GenBank/DDBJ whole genome shotgun (WGS) entry which is preliminary data.</text>
</comment>
<sequence>MDFDDLMSLRRYVSIAHHVPGRLRLKFNPAVRNDPRFDALRNAEAPFPGVQATRINTMARSMVIEYDARIPQKEIAGLFNGDEEAARDSFDRITEIVLS</sequence>
<gene>
    <name evidence="1" type="ORF">DQK91_01205</name>
</gene>
<accession>A0A6P1ZLA6</accession>
<organism evidence="1 2">
    <name type="scientific">Oceanidesulfovibrio marinus</name>
    <dbReference type="NCBI Taxonomy" id="370038"/>
    <lineage>
        <taxon>Bacteria</taxon>
        <taxon>Pseudomonadati</taxon>
        <taxon>Thermodesulfobacteriota</taxon>
        <taxon>Desulfovibrionia</taxon>
        <taxon>Desulfovibrionales</taxon>
        <taxon>Desulfovibrionaceae</taxon>
        <taxon>Oceanidesulfovibrio</taxon>
    </lineage>
</organism>
<name>A0A6P1ZLA6_9BACT</name>
<evidence type="ECO:0000313" key="1">
    <source>
        <dbReference type="EMBL" id="TVM36573.1"/>
    </source>
</evidence>
<dbReference type="RefSeq" id="WP_144233607.1">
    <property type="nucleotide sequence ID" value="NZ_QMIF01000001.1"/>
</dbReference>
<reference evidence="1 2" key="1">
    <citation type="submission" date="2018-06" db="EMBL/GenBank/DDBJ databases">
        <title>Complete genome of Desulfovibrio marinus P48SEP.</title>
        <authorList>
            <person name="Crispim J.S."/>
            <person name="Vidigal P.M.P."/>
            <person name="Silva L.C.F."/>
            <person name="Araujo L.C."/>
            <person name="Laguardia C.N."/>
            <person name="Dias R.S."/>
            <person name="Sousa M.P."/>
            <person name="Paula S.O."/>
            <person name="Silva C."/>
        </authorList>
    </citation>
    <scope>NUCLEOTIDE SEQUENCE [LARGE SCALE GENOMIC DNA]</scope>
    <source>
        <strain evidence="1 2">P48SEP</strain>
    </source>
</reference>
<dbReference type="EMBL" id="QMIF01000001">
    <property type="protein sequence ID" value="TVM36573.1"/>
    <property type="molecule type" value="Genomic_DNA"/>
</dbReference>
<evidence type="ECO:0000313" key="2">
    <source>
        <dbReference type="Proteomes" id="UP000434052"/>
    </source>
</evidence>
<protein>
    <submittedName>
        <fullName evidence="1">Uncharacterized protein</fullName>
    </submittedName>
</protein>
<dbReference type="AlphaFoldDB" id="A0A6P1ZLA6"/>
<dbReference type="Proteomes" id="UP000434052">
    <property type="component" value="Unassembled WGS sequence"/>
</dbReference>